<dbReference type="SUPFAM" id="SSF50800">
    <property type="entry name" value="PK beta-barrel domain-like"/>
    <property type="match status" value="1"/>
</dbReference>
<dbReference type="Pfam" id="PF02887">
    <property type="entry name" value="PK_C"/>
    <property type="match status" value="1"/>
</dbReference>
<dbReference type="InterPro" id="IPR040442">
    <property type="entry name" value="Pyrv_kinase-like_dom_sf"/>
</dbReference>
<evidence type="ECO:0000256" key="8">
    <source>
        <dbReference type="ARBA" id="ARBA00022777"/>
    </source>
</evidence>
<comment type="catalytic activity">
    <reaction evidence="14">
        <text>pyruvate + ATP = phosphoenolpyruvate + ADP + H(+)</text>
        <dbReference type="Rhea" id="RHEA:18157"/>
        <dbReference type="ChEBI" id="CHEBI:15361"/>
        <dbReference type="ChEBI" id="CHEBI:15378"/>
        <dbReference type="ChEBI" id="CHEBI:30616"/>
        <dbReference type="ChEBI" id="CHEBI:58702"/>
        <dbReference type="ChEBI" id="CHEBI:456216"/>
        <dbReference type="EC" id="2.7.1.40"/>
    </reaction>
</comment>
<proteinExistence type="inferred from homology"/>
<dbReference type="RefSeq" id="WP_088918222.1">
    <property type="nucleotide sequence ID" value="NZ_CP018632.1"/>
</dbReference>
<reference evidence="17 18" key="1">
    <citation type="submission" date="2016-12" db="EMBL/GenBank/DDBJ databases">
        <authorList>
            <person name="Song W.-J."/>
            <person name="Kurnit D.M."/>
        </authorList>
    </citation>
    <scope>NUCLEOTIDE SEQUENCE [LARGE SCALE GENOMIC DNA]</scope>
    <source>
        <strain evidence="17 18">IMCC3135</strain>
    </source>
</reference>
<dbReference type="NCBIfam" id="NF004978">
    <property type="entry name" value="PRK06354.1"/>
    <property type="match status" value="1"/>
</dbReference>
<evidence type="ECO:0000259" key="15">
    <source>
        <dbReference type="Pfam" id="PF00224"/>
    </source>
</evidence>
<dbReference type="GO" id="GO:0016301">
    <property type="term" value="F:kinase activity"/>
    <property type="evidence" value="ECO:0007669"/>
    <property type="project" value="UniProtKB-KW"/>
</dbReference>
<dbReference type="PROSITE" id="PS00110">
    <property type="entry name" value="PYRUVATE_KINASE"/>
    <property type="match status" value="1"/>
</dbReference>
<evidence type="ECO:0000256" key="11">
    <source>
        <dbReference type="ARBA" id="ARBA00023152"/>
    </source>
</evidence>
<evidence type="ECO:0000313" key="17">
    <source>
        <dbReference type="EMBL" id="ASJ72960.1"/>
    </source>
</evidence>
<dbReference type="UniPathway" id="UPA00109">
    <property type="reaction ID" value="UER00188"/>
</dbReference>
<evidence type="ECO:0000256" key="14">
    <source>
        <dbReference type="RuleBase" id="RU000504"/>
    </source>
</evidence>
<comment type="similarity">
    <text evidence="3 14">Belongs to the pyruvate kinase family.</text>
</comment>
<keyword evidence="12 17" id="KW-0670">Pyruvate</keyword>
<comment type="pathway">
    <text evidence="2 14">Carbohydrate degradation; glycolysis; pyruvate from D-glyceraldehyde 3-phosphate: step 5/5.</text>
</comment>
<evidence type="ECO:0000256" key="1">
    <source>
        <dbReference type="ARBA" id="ARBA00001958"/>
    </source>
</evidence>
<keyword evidence="11 14" id="KW-0324">Glycolysis</keyword>
<evidence type="ECO:0000256" key="3">
    <source>
        <dbReference type="ARBA" id="ARBA00008663"/>
    </source>
</evidence>
<evidence type="ECO:0000256" key="4">
    <source>
        <dbReference type="ARBA" id="ARBA00012142"/>
    </source>
</evidence>
<dbReference type="GO" id="GO:0030955">
    <property type="term" value="F:potassium ion binding"/>
    <property type="evidence" value="ECO:0007669"/>
    <property type="project" value="UniProtKB-UniRule"/>
</dbReference>
<name>A0A2Z2NVY8_9GAMM</name>
<dbReference type="PRINTS" id="PR01050">
    <property type="entry name" value="PYRUVTKNASE"/>
</dbReference>
<keyword evidence="8 14" id="KW-0418">Kinase</keyword>
<dbReference type="InterPro" id="IPR036918">
    <property type="entry name" value="Pyrv_Knase_C_sf"/>
</dbReference>
<keyword evidence="6" id="KW-0479">Metal-binding</keyword>
<keyword evidence="10 14" id="KW-0460">Magnesium</keyword>
<dbReference type="NCBIfam" id="NF004886">
    <property type="entry name" value="PRK06247.1"/>
    <property type="match status" value="1"/>
</dbReference>
<dbReference type="GO" id="GO:0004743">
    <property type="term" value="F:pyruvate kinase activity"/>
    <property type="evidence" value="ECO:0007669"/>
    <property type="project" value="UniProtKB-UniRule"/>
</dbReference>
<accession>A0A2Z2NVY8</accession>
<keyword evidence="7" id="KW-0547">Nucleotide-binding</keyword>
<dbReference type="Gene3D" id="2.40.33.10">
    <property type="entry name" value="PK beta-barrel domain-like"/>
    <property type="match status" value="1"/>
</dbReference>
<dbReference type="GO" id="GO:0005524">
    <property type="term" value="F:ATP binding"/>
    <property type="evidence" value="ECO:0007669"/>
    <property type="project" value="UniProtKB-KW"/>
</dbReference>
<dbReference type="Gene3D" id="3.20.20.60">
    <property type="entry name" value="Phosphoenolpyruvate-binding domains"/>
    <property type="match status" value="1"/>
</dbReference>
<feature type="domain" description="Pyruvate kinase barrel" evidence="15">
    <location>
        <begin position="5"/>
        <end position="321"/>
    </location>
</feature>
<dbReference type="InterPro" id="IPR015795">
    <property type="entry name" value="Pyrv_Knase_C"/>
</dbReference>
<dbReference type="Proteomes" id="UP000250079">
    <property type="component" value="Chromosome"/>
</dbReference>
<evidence type="ECO:0000256" key="10">
    <source>
        <dbReference type="ARBA" id="ARBA00022842"/>
    </source>
</evidence>
<evidence type="ECO:0000256" key="12">
    <source>
        <dbReference type="ARBA" id="ARBA00023317"/>
    </source>
</evidence>
<dbReference type="InterPro" id="IPR001697">
    <property type="entry name" value="Pyr_Knase"/>
</dbReference>
<dbReference type="InterPro" id="IPR018209">
    <property type="entry name" value="Pyrv_Knase_AS"/>
</dbReference>
<dbReference type="NCBIfam" id="NF004491">
    <property type="entry name" value="PRK05826.1"/>
    <property type="match status" value="1"/>
</dbReference>
<keyword evidence="9" id="KW-0067">ATP-binding</keyword>
<dbReference type="InterPro" id="IPR015806">
    <property type="entry name" value="Pyrv_Knase_insert_dom_sf"/>
</dbReference>
<evidence type="ECO:0000256" key="13">
    <source>
        <dbReference type="NCBIfam" id="TIGR01064"/>
    </source>
</evidence>
<evidence type="ECO:0000256" key="9">
    <source>
        <dbReference type="ARBA" id="ARBA00022840"/>
    </source>
</evidence>
<feature type="domain" description="Pyruvate kinase C-terminal" evidence="16">
    <location>
        <begin position="355"/>
        <end position="467"/>
    </location>
</feature>
<dbReference type="Gene3D" id="3.40.1380.20">
    <property type="entry name" value="Pyruvate kinase, C-terminal domain"/>
    <property type="match status" value="1"/>
</dbReference>
<keyword evidence="5 14" id="KW-0808">Transferase</keyword>
<organism evidence="17 18">
    <name type="scientific">Granulosicoccus antarcticus IMCC3135</name>
    <dbReference type="NCBI Taxonomy" id="1192854"/>
    <lineage>
        <taxon>Bacteria</taxon>
        <taxon>Pseudomonadati</taxon>
        <taxon>Pseudomonadota</taxon>
        <taxon>Gammaproteobacteria</taxon>
        <taxon>Chromatiales</taxon>
        <taxon>Granulosicoccaceae</taxon>
        <taxon>Granulosicoccus</taxon>
    </lineage>
</organism>
<dbReference type="InterPro" id="IPR011037">
    <property type="entry name" value="Pyrv_Knase-like_insert_dom_sf"/>
</dbReference>
<comment type="cofactor">
    <cofactor evidence="1">
        <name>K(+)</name>
        <dbReference type="ChEBI" id="CHEBI:29103"/>
    </cofactor>
</comment>
<dbReference type="EMBL" id="CP018632">
    <property type="protein sequence ID" value="ASJ72960.1"/>
    <property type="molecule type" value="Genomic_DNA"/>
</dbReference>
<evidence type="ECO:0000256" key="2">
    <source>
        <dbReference type="ARBA" id="ARBA00004997"/>
    </source>
</evidence>
<evidence type="ECO:0000259" key="16">
    <source>
        <dbReference type="Pfam" id="PF02887"/>
    </source>
</evidence>
<dbReference type="KEGG" id="gai:IMCC3135_14375"/>
<dbReference type="OrthoDB" id="9812123at2"/>
<dbReference type="AlphaFoldDB" id="A0A2Z2NVY8"/>
<dbReference type="GO" id="GO:0000287">
    <property type="term" value="F:magnesium ion binding"/>
    <property type="evidence" value="ECO:0007669"/>
    <property type="project" value="UniProtKB-UniRule"/>
</dbReference>
<gene>
    <name evidence="17" type="primary">ttuE</name>
    <name evidence="17" type="ORF">IMCC3135_14375</name>
</gene>
<sequence length="483" mass="52316">MRRKRDAKIIGTLGPASNDRETILKLFDAGIDVFRLNFSHGTHADHARTHAIIRDVEKQRGRPIGIMADLQGPKLRVGKFANGKEMLVVGQQFTLDQDPTPGDATRAPLMHPEIFAALTVGANLLVNDGKICLKVLEFTADSALTEVTVGGEISGNKGVNVPDLVLPISPLTEKDRADLTYALSLGVDWIAMSFVQRPEDMVELRSLVGNKAAIMAKLEKPSAIEFLSEIVQLSDGVMVARGDLGVEMPQETVPVVQKKILRRARQEGKPVVVATQMLESMITSPVPTRAETSDVATAVYDGADAVMLSAETAAGSFPVEAATAMNRIIIEVERDPYYRKSIDASMPTPGDTVADAISSSLHHIATVMPLAATFTYTESGFSSFRAARERPEAPVIGCTPNVETARRLTMVWGVHPVIHQVMNSIDDMVSHAINITLEEGFGEMGEIIAITAGMPFGRTGTTNMLRLTRLKELPDFVDPKDVV</sequence>
<evidence type="ECO:0000313" key="18">
    <source>
        <dbReference type="Proteomes" id="UP000250079"/>
    </source>
</evidence>
<evidence type="ECO:0000256" key="7">
    <source>
        <dbReference type="ARBA" id="ARBA00022741"/>
    </source>
</evidence>
<dbReference type="InterPro" id="IPR015813">
    <property type="entry name" value="Pyrv/PenolPyrv_kinase-like_dom"/>
</dbReference>
<dbReference type="PANTHER" id="PTHR11817">
    <property type="entry name" value="PYRUVATE KINASE"/>
    <property type="match status" value="1"/>
</dbReference>
<dbReference type="NCBIfam" id="TIGR01064">
    <property type="entry name" value="pyruv_kin"/>
    <property type="match status" value="1"/>
</dbReference>
<evidence type="ECO:0000256" key="6">
    <source>
        <dbReference type="ARBA" id="ARBA00022723"/>
    </source>
</evidence>
<dbReference type="SUPFAM" id="SSF52935">
    <property type="entry name" value="PK C-terminal domain-like"/>
    <property type="match status" value="1"/>
</dbReference>
<dbReference type="Pfam" id="PF00224">
    <property type="entry name" value="PK"/>
    <property type="match status" value="1"/>
</dbReference>
<protein>
    <recommendedName>
        <fullName evidence="4 13">Pyruvate kinase</fullName>
        <ecNumber evidence="4 13">2.7.1.40</ecNumber>
    </recommendedName>
</protein>
<keyword evidence="18" id="KW-1185">Reference proteome</keyword>
<evidence type="ECO:0000256" key="5">
    <source>
        <dbReference type="ARBA" id="ARBA00022679"/>
    </source>
</evidence>
<dbReference type="InterPro" id="IPR015793">
    <property type="entry name" value="Pyrv_Knase_brl"/>
</dbReference>
<dbReference type="EC" id="2.7.1.40" evidence="4 13"/>
<dbReference type="FunFam" id="2.40.33.10:FF:000001">
    <property type="entry name" value="Pyruvate kinase"/>
    <property type="match status" value="1"/>
</dbReference>
<dbReference type="SUPFAM" id="SSF51621">
    <property type="entry name" value="Phosphoenolpyruvate/pyruvate domain"/>
    <property type="match status" value="1"/>
</dbReference>